<evidence type="ECO:0000256" key="1">
    <source>
        <dbReference type="SAM" id="Phobius"/>
    </source>
</evidence>
<name>A0A841RFC3_9BACI</name>
<dbReference type="EMBL" id="JACHON010000001">
    <property type="protein sequence ID" value="MBB6511271.1"/>
    <property type="molecule type" value="Genomic_DNA"/>
</dbReference>
<dbReference type="RefSeq" id="WP_184243322.1">
    <property type="nucleotide sequence ID" value="NZ_BAAACU010000020.1"/>
</dbReference>
<feature type="transmembrane region" description="Helical" evidence="1">
    <location>
        <begin position="6"/>
        <end position="26"/>
    </location>
</feature>
<keyword evidence="1" id="KW-0472">Membrane</keyword>
<protein>
    <submittedName>
        <fullName evidence="2">Nitrate reductase gamma subunit</fullName>
    </submittedName>
</protein>
<reference evidence="2 3" key="1">
    <citation type="submission" date="2020-08" db="EMBL/GenBank/DDBJ databases">
        <title>Genomic Encyclopedia of Type Strains, Phase IV (KMG-IV): sequencing the most valuable type-strain genomes for metagenomic binning, comparative biology and taxonomic classification.</title>
        <authorList>
            <person name="Goeker M."/>
        </authorList>
    </citation>
    <scope>NUCLEOTIDE SEQUENCE [LARGE SCALE GENOMIC DNA]</scope>
    <source>
        <strain evidence="2 3">DSM 11805</strain>
    </source>
</reference>
<sequence length="85" mass="9561">MSFLLYVVLPWIFLCIFAIGGIYSFWKKQPYFWGFLSCSVGVIIFLIGNEIVGGYNGLSLSLIGALPFTIGLFILFFLFVGSKFQ</sequence>
<feature type="transmembrane region" description="Helical" evidence="1">
    <location>
        <begin position="58"/>
        <end position="80"/>
    </location>
</feature>
<evidence type="ECO:0000313" key="3">
    <source>
        <dbReference type="Proteomes" id="UP000572212"/>
    </source>
</evidence>
<keyword evidence="3" id="KW-1185">Reference proteome</keyword>
<feature type="transmembrane region" description="Helical" evidence="1">
    <location>
        <begin position="33"/>
        <end position="52"/>
    </location>
</feature>
<keyword evidence="1" id="KW-1133">Transmembrane helix</keyword>
<accession>A0A841RFC3</accession>
<comment type="caution">
    <text evidence="2">The sequence shown here is derived from an EMBL/GenBank/DDBJ whole genome shotgun (WGS) entry which is preliminary data.</text>
</comment>
<dbReference type="AlphaFoldDB" id="A0A841RFC3"/>
<dbReference type="Proteomes" id="UP000572212">
    <property type="component" value="Unassembled WGS sequence"/>
</dbReference>
<organism evidence="2 3">
    <name type="scientific">Gracilibacillus halotolerans</name>
    <dbReference type="NCBI Taxonomy" id="74386"/>
    <lineage>
        <taxon>Bacteria</taxon>
        <taxon>Bacillati</taxon>
        <taxon>Bacillota</taxon>
        <taxon>Bacilli</taxon>
        <taxon>Bacillales</taxon>
        <taxon>Bacillaceae</taxon>
        <taxon>Gracilibacillus</taxon>
    </lineage>
</organism>
<evidence type="ECO:0000313" key="2">
    <source>
        <dbReference type="EMBL" id="MBB6511271.1"/>
    </source>
</evidence>
<keyword evidence="1" id="KW-0812">Transmembrane</keyword>
<gene>
    <name evidence="2" type="ORF">GGQ92_000038</name>
</gene>
<proteinExistence type="predicted"/>